<name>A0ACB9FJV1_ARCLA</name>
<dbReference type="Proteomes" id="UP001055879">
    <property type="component" value="Linkage Group LG01"/>
</dbReference>
<dbReference type="EMBL" id="CM042047">
    <property type="protein sequence ID" value="KAI3771140.1"/>
    <property type="molecule type" value="Genomic_DNA"/>
</dbReference>
<sequence>MKKNSFSNYMNTADNPLDEDGNEIGPKSKGSTSNNPPVVKKLIEVNKQGSTEGNNEIGVKVELRNQPPLTVSSDVEIEKASKLRITKDASMEDDDFMSIPRPVPTSSTIILDSDKPIPRKITKRIVEGMKGITLNEGLKERIDGTRGRLRNNDTKEKDQMKRANEFVLDAGIEDGVRIPKRELLYVERTTLPNISVEHIRPATRAWNVEWLKKREIAEIENGGLRTAPLRERTQDQAINNDEFTPLHDDTVEKGLDELEHEREVMYDETVAETFSSDILSVIEDSPVCVCLGYIFSAMDYEYEIVGKCIQGVGMDNIDDCRSSDVDVVGNNPDLAISEELKDGVSKPVDVYRVDGCFVPDVYRVDGFNVDYDSVV</sequence>
<reference evidence="2" key="1">
    <citation type="journal article" date="2022" name="Mol. Ecol. Resour.">
        <title>The genomes of chicory, endive, great burdock and yacon provide insights into Asteraceae palaeo-polyploidization history and plant inulin production.</title>
        <authorList>
            <person name="Fan W."/>
            <person name="Wang S."/>
            <person name="Wang H."/>
            <person name="Wang A."/>
            <person name="Jiang F."/>
            <person name="Liu H."/>
            <person name="Zhao H."/>
            <person name="Xu D."/>
            <person name="Zhang Y."/>
        </authorList>
    </citation>
    <scope>NUCLEOTIDE SEQUENCE [LARGE SCALE GENOMIC DNA]</scope>
    <source>
        <strain evidence="2">cv. Niubang</strain>
    </source>
</reference>
<keyword evidence="2" id="KW-1185">Reference proteome</keyword>
<gene>
    <name evidence="1" type="ORF">L6452_02298</name>
</gene>
<evidence type="ECO:0000313" key="2">
    <source>
        <dbReference type="Proteomes" id="UP001055879"/>
    </source>
</evidence>
<protein>
    <submittedName>
        <fullName evidence="1">Uncharacterized protein</fullName>
    </submittedName>
</protein>
<comment type="caution">
    <text evidence="1">The sequence shown here is derived from an EMBL/GenBank/DDBJ whole genome shotgun (WGS) entry which is preliminary data.</text>
</comment>
<evidence type="ECO:0000313" key="1">
    <source>
        <dbReference type="EMBL" id="KAI3771140.1"/>
    </source>
</evidence>
<reference evidence="1 2" key="2">
    <citation type="journal article" date="2022" name="Mol. Ecol. Resour.">
        <title>The genomes of chicory, endive, great burdock and yacon provide insights into Asteraceae paleo-polyploidization history and plant inulin production.</title>
        <authorList>
            <person name="Fan W."/>
            <person name="Wang S."/>
            <person name="Wang H."/>
            <person name="Wang A."/>
            <person name="Jiang F."/>
            <person name="Liu H."/>
            <person name="Zhao H."/>
            <person name="Xu D."/>
            <person name="Zhang Y."/>
        </authorList>
    </citation>
    <scope>NUCLEOTIDE SEQUENCE [LARGE SCALE GENOMIC DNA]</scope>
    <source>
        <strain evidence="2">cv. Niubang</strain>
    </source>
</reference>
<accession>A0ACB9FJV1</accession>
<proteinExistence type="predicted"/>
<organism evidence="1 2">
    <name type="scientific">Arctium lappa</name>
    <name type="common">Greater burdock</name>
    <name type="synonym">Lappa major</name>
    <dbReference type="NCBI Taxonomy" id="4217"/>
    <lineage>
        <taxon>Eukaryota</taxon>
        <taxon>Viridiplantae</taxon>
        <taxon>Streptophyta</taxon>
        <taxon>Embryophyta</taxon>
        <taxon>Tracheophyta</taxon>
        <taxon>Spermatophyta</taxon>
        <taxon>Magnoliopsida</taxon>
        <taxon>eudicotyledons</taxon>
        <taxon>Gunneridae</taxon>
        <taxon>Pentapetalae</taxon>
        <taxon>asterids</taxon>
        <taxon>campanulids</taxon>
        <taxon>Asterales</taxon>
        <taxon>Asteraceae</taxon>
        <taxon>Carduoideae</taxon>
        <taxon>Cardueae</taxon>
        <taxon>Arctiinae</taxon>
        <taxon>Arctium</taxon>
    </lineage>
</organism>